<name>U6M6N8_EIMMA</name>
<reference evidence="1" key="2">
    <citation type="submission" date="2013-10" db="EMBL/GenBank/DDBJ databases">
        <authorList>
            <person name="Aslett M."/>
        </authorList>
    </citation>
    <scope>NUCLEOTIDE SEQUENCE [LARGE SCALE GENOMIC DNA]</scope>
    <source>
        <strain evidence="1">Weybridge</strain>
    </source>
</reference>
<keyword evidence="2" id="KW-1185">Reference proteome</keyword>
<sequence length="268" mass="29030">MTFRNPHSSLIVVLVHDERPVERAASPGLDSNLQIDDMFCALLKSATAGDLEFTVKDVTDDAYTTLNLARNGQLSVKLNELAKDTQIVSALKSELGQADSVLQGTTCEQMQLQSGITNSTFQVRYVTEEKEPTYREMVQTALDVGLMLPELESYPTSWDAVWEQPAGANVSKLLWSTSDKVGCVVGVCTVKNPKQESSTGYLFCRMNPTPTENGAAFTKAYYDELMKRKTTLAEMTEGDLKASAGASSIAVPSVLLASLITITATIAA</sequence>
<dbReference type="AlphaFoldDB" id="U6M6N8"/>
<dbReference type="EMBL" id="HG720705">
    <property type="protein sequence ID" value="CDJ59681.1"/>
    <property type="molecule type" value="Genomic_DNA"/>
</dbReference>
<reference evidence="1" key="1">
    <citation type="submission" date="2013-10" db="EMBL/GenBank/DDBJ databases">
        <title>Genomic analysis of the causative agents of coccidiosis in chickens.</title>
        <authorList>
            <person name="Reid A.J."/>
            <person name="Blake D."/>
            <person name="Billington K."/>
            <person name="Browne H."/>
            <person name="Dunn M."/>
            <person name="Hung S."/>
            <person name="Kawahara F."/>
            <person name="Miranda-Saavedra D."/>
            <person name="Mourier T."/>
            <person name="Nagra H."/>
            <person name="Otto T.D."/>
            <person name="Rawlings N."/>
            <person name="Sanchez A."/>
            <person name="Sanders M."/>
            <person name="Subramaniam C."/>
            <person name="Tay Y."/>
            <person name="Dear P."/>
            <person name="Doerig C."/>
            <person name="Gruber A."/>
            <person name="Parkinson J."/>
            <person name="Shirley M."/>
            <person name="Wan K.L."/>
            <person name="Berriman M."/>
            <person name="Tomley F."/>
            <person name="Pain A."/>
        </authorList>
    </citation>
    <scope>NUCLEOTIDE SEQUENCE [LARGE SCALE GENOMIC DNA]</scope>
    <source>
        <strain evidence="1">Weybridge</strain>
    </source>
</reference>
<accession>U6M6N8</accession>
<dbReference type="RefSeq" id="XP_013336328.1">
    <property type="nucleotide sequence ID" value="XM_013480874.1"/>
</dbReference>
<dbReference type="VEuPathDB" id="ToxoDB:EMWEY_00058620"/>
<dbReference type="GeneID" id="25339848"/>
<dbReference type="InterPro" id="IPR035940">
    <property type="entry name" value="CAP_sf"/>
</dbReference>
<dbReference type="Proteomes" id="UP000030763">
    <property type="component" value="Unassembled WGS sequence"/>
</dbReference>
<dbReference type="Gene3D" id="3.40.33.10">
    <property type="entry name" value="CAP"/>
    <property type="match status" value="1"/>
</dbReference>
<organism evidence="1 2">
    <name type="scientific">Eimeria maxima</name>
    <name type="common">Coccidian parasite</name>
    <dbReference type="NCBI Taxonomy" id="5804"/>
    <lineage>
        <taxon>Eukaryota</taxon>
        <taxon>Sar</taxon>
        <taxon>Alveolata</taxon>
        <taxon>Apicomplexa</taxon>
        <taxon>Conoidasida</taxon>
        <taxon>Coccidia</taxon>
        <taxon>Eucoccidiorida</taxon>
        <taxon>Eimeriorina</taxon>
        <taxon>Eimeriidae</taxon>
        <taxon>Eimeria</taxon>
    </lineage>
</organism>
<gene>
    <name evidence="1" type="ORF">EMWEY_00058620</name>
</gene>
<proteinExistence type="predicted"/>
<protein>
    <submittedName>
        <fullName evidence="1">SAG family member</fullName>
    </submittedName>
</protein>
<evidence type="ECO:0000313" key="1">
    <source>
        <dbReference type="EMBL" id="CDJ59681.1"/>
    </source>
</evidence>
<evidence type="ECO:0000313" key="2">
    <source>
        <dbReference type="Proteomes" id="UP000030763"/>
    </source>
</evidence>
<dbReference type="OrthoDB" id="348012at2759"/>